<comment type="similarity">
    <text evidence="3">Belongs to the borealin family.</text>
</comment>
<dbReference type="Pfam" id="PF10512">
    <property type="entry name" value="Borealin"/>
    <property type="match status" value="1"/>
</dbReference>
<evidence type="ECO:0000256" key="3">
    <source>
        <dbReference type="ARBA" id="ARBA00009914"/>
    </source>
</evidence>
<keyword evidence="9" id="KW-0137">Centromere</keyword>
<feature type="region of interest" description="Disordered" evidence="10">
    <location>
        <begin position="141"/>
        <end position="241"/>
    </location>
</feature>
<dbReference type="GO" id="GO:0005634">
    <property type="term" value="C:nucleus"/>
    <property type="evidence" value="ECO:0007669"/>
    <property type="project" value="UniProtKB-SubCell"/>
</dbReference>
<dbReference type="PANTHER" id="PTHR16040">
    <property type="entry name" value="AUSTRALIN, ISOFORM A-RELATED"/>
    <property type="match status" value="1"/>
</dbReference>
<keyword evidence="7" id="KW-0539">Nucleus</keyword>
<evidence type="ECO:0000256" key="10">
    <source>
        <dbReference type="SAM" id="MobiDB-lite"/>
    </source>
</evidence>
<evidence type="ECO:0000256" key="7">
    <source>
        <dbReference type="ARBA" id="ARBA00023242"/>
    </source>
</evidence>
<evidence type="ECO:0000256" key="4">
    <source>
        <dbReference type="ARBA" id="ARBA00022454"/>
    </source>
</evidence>
<proteinExistence type="inferred from homology"/>
<reference evidence="12" key="1">
    <citation type="submission" date="2020-05" db="UniProtKB">
        <authorList>
            <consortium name="EnsemblMetazoa"/>
        </authorList>
    </citation>
    <scope>IDENTIFICATION</scope>
    <source>
        <strain evidence="12">Aabys</strain>
    </source>
</reference>
<gene>
    <name evidence="12" type="primary">101890268</name>
    <name evidence="14" type="synonym">LOC101890268</name>
    <name evidence="15" type="synonym">LOC131802879</name>
</gene>
<dbReference type="GO" id="GO:0000775">
    <property type="term" value="C:chromosome, centromeric region"/>
    <property type="evidence" value="ECO:0007669"/>
    <property type="project" value="UniProtKB-SubCell"/>
</dbReference>
<evidence type="ECO:0000256" key="9">
    <source>
        <dbReference type="ARBA" id="ARBA00023328"/>
    </source>
</evidence>
<comment type="subcellular location">
    <subcellularLocation>
        <location evidence="2">Chromosome</location>
        <location evidence="2">Centromere</location>
    </subcellularLocation>
    <subcellularLocation>
        <location evidence="1">Nucleus</location>
    </subcellularLocation>
</comment>
<evidence type="ECO:0000256" key="2">
    <source>
        <dbReference type="ARBA" id="ARBA00004584"/>
    </source>
</evidence>
<dbReference type="EnsemblMetazoa" id="MDOA002804-RB">
    <property type="protein sequence ID" value="MDOA002804-PB"/>
    <property type="gene ID" value="MDOA002804"/>
</dbReference>
<dbReference type="GO" id="GO:0051301">
    <property type="term" value="P:cell division"/>
    <property type="evidence" value="ECO:0007669"/>
    <property type="project" value="UniProtKB-KW"/>
</dbReference>
<dbReference type="GO" id="GO:0000070">
    <property type="term" value="P:mitotic sister chromatid segregation"/>
    <property type="evidence" value="ECO:0007669"/>
    <property type="project" value="TreeGrafter"/>
</dbReference>
<evidence type="ECO:0000256" key="1">
    <source>
        <dbReference type="ARBA" id="ARBA00004123"/>
    </source>
</evidence>
<evidence type="ECO:0000313" key="12">
    <source>
        <dbReference type="EnsemblMetazoa" id="MDOA002804-PB"/>
    </source>
</evidence>
<dbReference type="InterPro" id="IPR018867">
    <property type="entry name" value="Cell_div_borealin"/>
</dbReference>
<dbReference type="VEuPathDB" id="VectorBase:MDOMA2_018453"/>
<keyword evidence="8" id="KW-0131">Cell cycle</keyword>
<dbReference type="Proteomes" id="UP001652621">
    <property type="component" value="Unplaced"/>
</dbReference>
<dbReference type="AlphaFoldDB" id="A0A1I8MA77"/>
<evidence type="ECO:0000313" key="13">
    <source>
        <dbReference type="Proteomes" id="UP001652621"/>
    </source>
</evidence>
<evidence type="ECO:0000256" key="8">
    <source>
        <dbReference type="ARBA" id="ARBA00023306"/>
    </source>
</evidence>
<dbReference type="VEuPathDB" id="VectorBase:MDOA002804"/>
<keyword evidence="4" id="KW-0158">Chromosome</keyword>
<dbReference type="PANTHER" id="PTHR16040:SF7">
    <property type="entry name" value="AUSTRALIN, ISOFORM A-RELATED"/>
    <property type="match status" value="1"/>
</dbReference>
<feature type="region of interest" description="Disordered" evidence="10">
    <location>
        <begin position="107"/>
        <end position="127"/>
    </location>
</feature>
<dbReference type="GO" id="GO:0051233">
    <property type="term" value="C:spindle midzone"/>
    <property type="evidence" value="ECO:0007669"/>
    <property type="project" value="TreeGrafter"/>
</dbReference>
<keyword evidence="5" id="KW-0132">Cell division</keyword>
<evidence type="ECO:0000259" key="11">
    <source>
        <dbReference type="Pfam" id="PF10512"/>
    </source>
</evidence>
<feature type="domain" description="Borealin C-terminal" evidence="11">
    <location>
        <begin position="204"/>
        <end position="319"/>
    </location>
</feature>
<sequence>MPRTKVSKSSKRNREEAVREEKIREFENTLEGFQNNFDVKVQDYVTSFEQRITMLLQKTSTALLQMKICDVFDMDLEKFADWDKKMKLRNEENMSNSTLLRSAKITNPNDEGYLTEDSSTSASLGSSTTNAAYLNSSAMRTQQLPPHQSARLRTPGPLSSARARRPRRSRSACGDYGIPGSAMKSKTSSQLSINAGSSTASDHHSRSKMRTPMASRSKALSADRSTKDANEPQSPLSPPTFLRFPRAGELVLSKCGSPLVANTVPGTFAHLNIPLRNGVISMRPKKIDDLTPDIIKAMDPETLQQLKTLHANIDKIVNMADKAGFF</sequence>
<keyword evidence="13" id="KW-1185">Reference proteome</keyword>
<dbReference type="VEuPathDB" id="VectorBase:MDOMA2_007618"/>
<dbReference type="RefSeq" id="XP_058979585.1">
    <property type="nucleotide sequence ID" value="XM_059123602.1"/>
</dbReference>
<name>A0A1I8MA77_MUSDO</name>
<evidence type="ECO:0000256" key="6">
    <source>
        <dbReference type="ARBA" id="ARBA00022776"/>
    </source>
</evidence>
<feature type="compositionally biased region" description="Low complexity" evidence="10">
    <location>
        <begin position="118"/>
        <end position="127"/>
    </location>
</feature>
<evidence type="ECO:0000256" key="5">
    <source>
        <dbReference type="ARBA" id="ARBA00022618"/>
    </source>
</evidence>
<reference evidence="15" key="2">
    <citation type="submission" date="2025-05" db="UniProtKB">
        <authorList>
            <consortium name="RefSeq"/>
        </authorList>
    </citation>
    <scope>IDENTIFICATION</scope>
    <source>
        <strain evidence="14 15">Aabys</strain>
        <tissue evidence="15">Whole body</tissue>
    </source>
</reference>
<feature type="compositionally biased region" description="Polar residues" evidence="10">
    <location>
        <begin position="184"/>
        <end position="200"/>
    </location>
</feature>
<accession>A0A1I8MA77</accession>
<dbReference type="GeneID" id="101890268"/>
<evidence type="ECO:0000313" key="15">
    <source>
        <dbReference type="RefSeq" id="XP_058979585.1"/>
    </source>
</evidence>
<keyword evidence="6" id="KW-0498">Mitosis</keyword>
<dbReference type="OrthoDB" id="6360905at2759"/>
<organism evidence="12">
    <name type="scientific">Musca domestica</name>
    <name type="common">House fly</name>
    <dbReference type="NCBI Taxonomy" id="7370"/>
    <lineage>
        <taxon>Eukaryota</taxon>
        <taxon>Metazoa</taxon>
        <taxon>Ecdysozoa</taxon>
        <taxon>Arthropoda</taxon>
        <taxon>Hexapoda</taxon>
        <taxon>Insecta</taxon>
        <taxon>Pterygota</taxon>
        <taxon>Neoptera</taxon>
        <taxon>Endopterygota</taxon>
        <taxon>Diptera</taxon>
        <taxon>Brachycera</taxon>
        <taxon>Muscomorpha</taxon>
        <taxon>Muscoidea</taxon>
        <taxon>Muscidae</taxon>
        <taxon>Musca</taxon>
    </lineage>
</organism>
<dbReference type="STRING" id="7370.A0A1I8MA77"/>
<evidence type="ECO:0000313" key="14">
    <source>
        <dbReference type="RefSeq" id="XP_011294218.1"/>
    </source>
</evidence>
<protein>
    <submittedName>
        <fullName evidence="14">Borealin isoform X1</fullName>
    </submittedName>
    <submittedName>
        <fullName evidence="15">Borealin-like isoform X1</fullName>
    </submittedName>
</protein>
<dbReference type="RefSeq" id="XP_011294218.1">
    <property type="nucleotide sequence ID" value="XM_011295916.2"/>
</dbReference>
<dbReference type="InterPro" id="IPR046466">
    <property type="entry name" value="Borealin_C"/>
</dbReference>
<dbReference type="GO" id="GO:0032133">
    <property type="term" value="C:chromosome passenger complex"/>
    <property type="evidence" value="ECO:0007669"/>
    <property type="project" value="TreeGrafter"/>
</dbReference>